<dbReference type="InterPro" id="IPR016155">
    <property type="entry name" value="Mopterin_synth/thiamin_S_b"/>
</dbReference>
<gene>
    <name evidence="3" type="ORF">DXZ20_21585</name>
</gene>
<sequence length="245" mass="28482">MPQAVFHFHGSLNDFLPPARRHKAFSHTVKDRASIKDAIEALGVPHPEIELILANDQSVSFAYLLHDDDRISVYPHYESLEIDIVSYVRPQPLAEQRFVLDVHLGKLASYLRLLGFDTLYQNNYDDGTLAQISSQEERILLTRDIGLLKRSIVTYGYWVRSHDPKKQVHELLKRFSLYAAVAPFQRCPSCNGLLHSVEKQLIEHRLPHFTRLSYDEFFECQSCCQLYWKGAHYQRIQQLIEQFVG</sequence>
<feature type="domain" description="Mut7-C RNAse" evidence="1">
    <location>
        <begin position="96"/>
        <end position="239"/>
    </location>
</feature>
<dbReference type="PANTHER" id="PTHR39081:SF1">
    <property type="entry name" value="MUT7-C RNASE DOMAIN-CONTAINING PROTEIN"/>
    <property type="match status" value="1"/>
</dbReference>
<dbReference type="SUPFAM" id="SSF54285">
    <property type="entry name" value="MoaD/ThiS"/>
    <property type="match status" value="1"/>
</dbReference>
<organism evidence="3 4">
    <name type="scientific">Adonisia turfae CCMR0081</name>
    <dbReference type="NCBI Taxonomy" id="2292702"/>
    <lineage>
        <taxon>Bacteria</taxon>
        <taxon>Bacillati</taxon>
        <taxon>Cyanobacteriota</taxon>
        <taxon>Adonisia</taxon>
        <taxon>Adonisia turfae</taxon>
    </lineage>
</organism>
<comment type="caution">
    <text evidence="3">The sequence shown here is derived from an EMBL/GenBank/DDBJ whole genome shotgun (WGS) entry which is preliminary data.</text>
</comment>
<dbReference type="Proteomes" id="UP000481033">
    <property type="component" value="Unassembled WGS sequence"/>
</dbReference>
<dbReference type="EMBL" id="QXHD01000004">
    <property type="protein sequence ID" value="NEZ58190.1"/>
    <property type="molecule type" value="Genomic_DNA"/>
</dbReference>
<evidence type="ECO:0000259" key="1">
    <source>
        <dbReference type="Pfam" id="PF01927"/>
    </source>
</evidence>
<evidence type="ECO:0000313" key="4">
    <source>
        <dbReference type="Proteomes" id="UP000481033"/>
    </source>
</evidence>
<dbReference type="InterPro" id="IPR002782">
    <property type="entry name" value="Mut7-C_RNAse_dom"/>
</dbReference>
<feature type="domain" description="Ubiquitin Mut7-C" evidence="2">
    <location>
        <begin position="1"/>
        <end position="80"/>
    </location>
</feature>
<name>A0A6M0RQM9_9CYAN</name>
<keyword evidence="4" id="KW-1185">Reference proteome</keyword>
<reference evidence="3 4" key="1">
    <citation type="journal article" date="2020" name="Microb. Ecol.">
        <title>Ecogenomics of the Marine Benthic Filamentous Cyanobacterium Adonisia.</title>
        <authorList>
            <person name="Walter J.M."/>
            <person name="Coutinho F.H."/>
            <person name="Leomil L."/>
            <person name="Hargreaves P.I."/>
            <person name="Campeao M.E."/>
            <person name="Vieira V.V."/>
            <person name="Silva B.S."/>
            <person name="Fistarol G.O."/>
            <person name="Salomon P.S."/>
            <person name="Sawabe T."/>
            <person name="Mino S."/>
            <person name="Hosokawa M."/>
            <person name="Miyashita H."/>
            <person name="Maruyama F."/>
            <person name="van Verk M.C."/>
            <person name="Dutilh B.E."/>
            <person name="Thompson C.C."/>
            <person name="Thompson F.L."/>
        </authorList>
    </citation>
    <scope>NUCLEOTIDE SEQUENCE [LARGE SCALE GENOMIC DNA]</scope>
    <source>
        <strain evidence="3 4">CCMR0081</strain>
    </source>
</reference>
<dbReference type="AlphaFoldDB" id="A0A6M0RQM9"/>
<accession>A0A6M0RQM9</accession>
<dbReference type="InterPro" id="IPR027798">
    <property type="entry name" value="Ub_Mut7C"/>
</dbReference>
<dbReference type="Pfam" id="PF01927">
    <property type="entry name" value="Mut7-C"/>
    <property type="match status" value="1"/>
</dbReference>
<dbReference type="Pfam" id="PF14451">
    <property type="entry name" value="Ub-Mut7C"/>
    <property type="match status" value="1"/>
</dbReference>
<evidence type="ECO:0000259" key="2">
    <source>
        <dbReference type="Pfam" id="PF14451"/>
    </source>
</evidence>
<dbReference type="RefSeq" id="WP_163700566.1">
    <property type="nucleotide sequence ID" value="NZ_QXHD01000004.1"/>
</dbReference>
<protein>
    <submittedName>
        <fullName evidence="3">Twitching motility protein PilT</fullName>
    </submittedName>
</protein>
<dbReference type="PANTHER" id="PTHR39081">
    <property type="entry name" value="MUT7-C DOMAIN-CONTAINING PROTEIN"/>
    <property type="match status" value="1"/>
</dbReference>
<proteinExistence type="predicted"/>
<evidence type="ECO:0000313" key="3">
    <source>
        <dbReference type="EMBL" id="NEZ58190.1"/>
    </source>
</evidence>